<keyword evidence="2" id="KW-1185">Reference proteome</keyword>
<name>A0A8H3YHE3_9TREE</name>
<protein>
    <submittedName>
        <fullName evidence="1">Uncharacterized protein</fullName>
    </submittedName>
</protein>
<dbReference type="Proteomes" id="UP000620104">
    <property type="component" value="Unassembled WGS sequence"/>
</dbReference>
<reference evidence="1" key="1">
    <citation type="submission" date="2020-07" db="EMBL/GenBank/DDBJ databases">
        <title>Draft Genome Sequence of a Deep-Sea Yeast, Naganishia (Cryptococcus) liquefaciens strain N6.</title>
        <authorList>
            <person name="Han Y.W."/>
            <person name="Kajitani R."/>
            <person name="Morimoto H."/>
            <person name="Parhat M."/>
            <person name="Tsubouchi H."/>
            <person name="Bakenova O."/>
            <person name="Ogata M."/>
            <person name="Argunhan B."/>
            <person name="Aoki R."/>
            <person name="Kajiwara S."/>
            <person name="Itoh T."/>
            <person name="Iwasaki H."/>
        </authorList>
    </citation>
    <scope>NUCLEOTIDE SEQUENCE</scope>
    <source>
        <strain evidence="1">N6</strain>
    </source>
</reference>
<accession>A0A8H3YHE3</accession>
<dbReference type="EMBL" id="BLZA01000053">
    <property type="protein sequence ID" value="GHJ89890.1"/>
    <property type="molecule type" value="Genomic_DNA"/>
</dbReference>
<evidence type="ECO:0000313" key="2">
    <source>
        <dbReference type="Proteomes" id="UP000620104"/>
    </source>
</evidence>
<comment type="caution">
    <text evidence="1">The sequence shown here is derived from an EMBL/GenBank/DDBJ whole genome shotgun (WGS) entry which is preliminary data.</text>
</comment>
<sequence length="220" mass="23903">MDINDDFWEFVDPEAVQGGRLCQFSASNNVNAGLLCNDVVPTGEPLPPSFVDFCLSPGMLGWYNNELVSGNLDNVLFSDAFCADDAVPVEHNGSCTASFAPLAEQDVQALLDLLRTFTESRATVADGLFAANTVQPSMLFGKCRSDANEDGDAQAFSLPIYAEPVSDIALSNDDIHIIPRLLAATDTEADTEADDSDDDNVLEAEDVIRHYWRGNDIKYL</sequence>
<proteinExistence type="predicted"/>
<dbReference type="AlphaFoldDB" id="A0A8H3YHE3"/>
<evidence type="ECO:0000313" key="1">
    <source>
        <dbReference type="EMBL" id="GHJ89890.1"/>
    </source>
</evidence>
<organism evidence="1 2">
    <name type="scientific">Naganishia liquefaciens</name>
    <dbReference type="NCBI Taxonomy" id="104408"/>
    <lineage>
        <taxon>Eukaryota</taxon>
        <taxon>Fungi</taxon>
        <taxon>Dikarya</taxon>
        <taxon>Basidiomycota</taxon>
        <taxon>Agaricomycotina</taxon>
        <taxon>Tremellomycetes</taxon>
        <taxon>Filobasidiales</taxon>
        <taxon>Filobasidiaceae</taxon>
        <taxon>Naganishia</taxon>
    </lineage>
</organism>
<gene>
    <name evidence="1" type="ORF">NliqN6_6292</name>
</gene>